<gene>
    <name evidence="1" type="ORF">MW046_11695</name>
</gene>
<dbReference type="Proteomes" id="UP000831768">
    <property type="component" value="Chromosome"/>
</dbReference>
<sequence>MSDDTTTDMINNSQTPDAITNCLLQRDHGDEVILCLDEDTEIPVSIVRSLYLPDSVRDGVAGGSLRYPVRTTDRTVERLGLPSPEGLISAEQPHGSWNRPRLGVYDLVTRNGGDGNEYDDYGDLRRSYEITAIDVR</sequence>
<dbReference type="GeneID" id="71928720"/>
<dbReference type="KEGG" id="haad:MW046_11695"/>
<organism evidence="1 2">
    <name type="scientific">Halocatena salina</name>
    <dbReference type="NCBI Taxonomy" id="2934340"/>
    <lineage>
        <taxon>Archaea</taxon>
        <taxon>Methanobacteriati</taxon>
        <taxon>Methanobacteriota</taxon>
        <taxon>Stenosarchaea group</taxon>
        <taxon>Halobacteria</taxon>
        <taxon>Halobacteriales</taxon>
        <taxon>Natronomonadaceae</taxon>
        <taxon>Halocatena</taxon>
    </lineage>
</organism>
<accession>A0A8U0A3R2</accession>
<reference evidence="1" key="1">
    <citation type="submission" date="2022-04" db="EMBL/GenBank/DDBJ databases">
        <title>Halocatena sp. nov., isolated from a salt lake.</title>
        <authorList>
            <person name="Cui H.-L."/>
        </authorList>
    </citation>
    <scope>NUCLEOTIDE SEQUENCE</scope>
    <source>
        <strain evidence="1">AD-1</strain>
    </source>
</reference>
<name>A0A8U0A3R2_9EURY</name>
<dbReference type="EMBL" id="CP096019">
    <property type="protein sequence ID" value="UPM42613.1"/>
    <property type="molecule type" value="Genomic_DNA"/>
</dbReference>
<evidence type="ECO:0000313" key="2">
    <source>
        <dbReference type="Proteomes" id="UP000831768"/>
    </source>
</evidence>
<dbReference type="RefSeq" id="WP_247993284.1">
    <property type="nucleotide sequence ID" value="NZ_CP096019.1"/>
</dbReference>
<keyword evidence="2" id="KW-1185">Reference proteome</keyword>
<evidence type="ECO:0000313" key="1">
    <source>
        <dbReference type="EMBL" id="UPM42613.1"/>
    </source>
</evidence>
<dbReference type="AlphaFoldDB" id="A0A8U0A3R2"/>
<protein>
    <submittedName>
        <fullName evidence="1">Uncharacterized protein</fullName>
    </submittedName>
</protein>
<proteinExistence type="predicted"/>